<reference evidence="4 5" key="1">
    <citation type="submission" date="2016-10" db="EMBL/GenBank/DDBJ databases">
        <authorList>
            <person name="de Groot N.N."/>
        </authorList>
    </citation>
    <scope>NUCLEOTIDE SEQUENCE [LARGE SCALE GENOMIC DNA]</scope>
    <source>
        <strain evidence="4 5">DSM 43067</strain>
    </source>
</reference>
<dbReference type="PROSITE" id="PS00571">
    <property type="entry name" value="AMIDASES"/>
    <property type="match status" value="1"/>
</dbReference>
<accession>A0A1I5KR04</accession>
<dbReference type="GO" id="GO:0016740">
    <property type="term" value="F:transferase activity"/>
    <property type="evidence" value="ECO:0007669"/>
    <property type="project" value="UniProtKB-KW"/>
</dbReference>
<dbReference type="InterPro" id="IPR036928">
    <property type="entry name" value="AS_sf"/>
</dbReference>
<dbReference type="PANTHER" id="PTHR11895:SF7">
    <property type="entry name" value="GLUTAMYL-TRNA(GLN) AMIDOTRANSFERASE SUBUNIT A, MITOCHONDRIAL"/>
    <property type="match status" value="1"/>
</dbReference>
<name>A0A1I5KR04_9ACTN</name>
<dbReference type="InterPro" id="IPR020556">
    <property type="entry name" value="Amidase_CS"/>
</dbReference>
<keyword evidence="4" id="KW-0808">Transferase</keyword>
<evidence type="ECO:0000313" key="5">
    <source>
        <dbReference type="Proteomes" id="UP000183413"/>
    </source>
</evidence>
<dbReference type="EMBL" id="FOVH01000010">
    <property type="protein sequence ID" value="SFO87580.1"/>
    <property type="molecule type" value="Genomic_DNA"/>
</dbReference>
<sequence length="467" mass="49867">MPEHPLELPVRALTRAFADGTLSPSEFTAEVLERIGRLDPYLHAYLTVTGDLAREQARRATETYRRGEWDTRRAPLLGVPVSIKDAFHLRGVETTLGSLVHRGEIAESDSGVVRRLRAAGGVFTGKTNTAEFGQSATTDNLLGPATGNPWDPDRTAGGSSGGAAASVAAGMAAVAVGSDGGGSVRIPAAFCGLVGVKPTWGLCPDEGGFRAMTEFASPGPLTRYVDDARVMLGVLADSGYPRRKVPTGLRVAWCPRPEDRPVDPGVAALVKEIAMLLAEQGHRVEEHDAPVEGWQEIFGPLVLDDEDRERRHLLVESPDLITGYQLSTLRAARHLPAAEVDAARRALPRYRARAEALFESIDILVTPATAVPAFPLGERPRRIDGQPVSSLWGAFPFAVPFNVAGVPALSLPCGTTASGLPVGVQLVAAPRAEQLLLDVAEDIEDAVAFDRGPLWRRWSPTTAGTDR</sequence>
<keyword evidence="5" id="KW-1185">Reference proteome</keyword>
<organism evidence="4 5">
    <name type="scientific">Actinomadura madurae</name>
    <dbReference type="NCBI Taxonomy" id="1993"/>
    <lineage>
        <taxon>Bacteria</taxon>
        <taxon>Bacillati</taxon>
        <taxon>Actinomycetota</taxon>
        <taxon>Actinomycetes</taxon>
        <taxon>Streptosporangiales</taxon>
        <taxon>Thermomonosporaceae</taxon>
        <taxon>Actinomadura</taxon>
    </lineage>
</organism>
<gene>
    <name evidence="4" type="ORF">SAMN04489713_110111</name>
</gene>
<dbReference type="PANTHER" id="PTHR11895">
    <property type="entry name" value="TRANSAMIDASE"/>
    <property type="match status" value="1"/>
</dbReference>
<dbReference type="InterPro" id="IPR000120">
    <property type="entry name" value="Amidase"/>
</dbReference>
<comment type="similarity">
    <text evidence="1">Belongs to the amidase family.</text>
</comment>
<evidence type="ECO:0000313" key="4">
    <source>
        <dbReference type="EMBL" id="SFO87580.1"/>
    </source>
</evidence>
<dbReference type="InParanoid" id="A0A1I5KR04"/>
<dbReference type="STRING" id="1993.SAMN04489713_110111"/>
<proteinExistence type="inferred from homology"/>
<feature type="region of interest" description="Disordered" evidence="2">
    <location>
        <begin position="134"/>
        <end position="161"/>
    </location>
</feature>
<evidence type="ECO:0000259" key="3">
    <source>
        <dbReference type="Pfam" id="PF01425"/>
    </source>
</evidence>
<dbReference type="AlphaFoldDB" id="A0A1I5KR04"/>
<evidence type="ECO:0000256" key="1">
    <source>
        <dbReference type="ARBA" id="ARBA00009199"/>
    </source>
</evidence>
<dbReference type="SUPFAM" id="SSF75304">
    <property type="entry name" value="Amidase signature (AS) enzymes"/>
    <property type="match status" value="1"/>
</dbReference>
<feature type="domain" description="Amidase" evidence="3">
    <location>
        <begin position="26"/>
        <end position="437"/>
    </location>
</feature>
<dbReference type="Gene3D" id="3.90.1300.10">
    <property type="entry name" value="Amidase signature (AS) domain"/>
    <property type="match status" value="1"/>
</dbReference>
<evidence type="ECO:0000256" key="2">
    <source>
        <dbReference type="SAM" id="MobiDB-lite"/>
    </source>
</evidence>
<dbReference type="InterPro" id="IPR023631">
    <property type="entry name" value="Amidase_dom"/>
</dbReference>
<protein>
    <submittedName>
        <fullName evidence="4">Aspartyl-tRNA(Asn)/glutamyl-tRNA(Gln) amidotransferase subunit A</fullName>
    </submittedName>
</protein>
<dbReference type="Proteomes" id="UP000183413">
    <property type="component" value="Unassembled WGS sequence"/>
</dbReference>
<dbReference type="Pfam" id="PF01425">
    <property type="entry name" value="Amidase"/>
    <property type="match status" value="1"/>
</dbReference>
<dbReference type="RefSeq" id="WP_075022576.1">
    <property type="nucleotide sequence ID" value="NZ_FOVH01000010.1"/>
</dbReference>